<evidence type="ECO:0000313" key="4">
    <source>
        <dbReference type="Proteomes" id="UP000317940"/>
    </source>
</evidence>
<keyword evidence="4" id="KW-1185">Reference proteome</keyword>
<dbReference type="Gene3D" id="2.130.10.10">
    <property type="entry name" value="YVTN repeat-like/Quinoprotein amine dehydrogenase"/>
    <property type="match status" value="1"/>
</dbReference>
<dbReference type="PANTHER" id="PTHR34512">
    <property type="entry name" value="CELL SURFACE PROTEIN"/>
    <property type="match status" value="1"/>
</dbReference>
<dbReference type="RefSeq" id="WP_145909902.1">
    <property type="nucleotide sequence ID" value="NZ_BAAAMZ010000002.1"/>
</dbReference>
<dbReference type="PROSITE" id="PS51318">
    <property type="entry name" value="TAT"/>
    <property type="match status" value="1"/>
</dbReference>
<proteinExistence type="predicted"/>
<protein>
    <submittedName>
        <fullName evidence="3">Outer membrane protein assembly factor BamB</fullName>
    </submittedName>
</protein>
<dbReference type="EMBL" id="VIWT01000004">
    <property type="protein sequence ID" value="TWF82607.1"/>
    <property type="molecule type" value="Genomic_DNA"/>
</dbReference>
<dbReference type="InterPro" id="IPR015943">
    <property type="entry name" value="WD40/YVTN_repeat-like_dom_sf"/>
</dbReference>
<comment type="caution">
    <text evidence="3">The sequence shown here is derived from an EMBL/GenBank/DDBJ whole genome shotgun (WGS) entry which is preliminary data.</text>
</comment>
<dbReference type="InterPro" id="IPR006311">
    <property type="entry name" value="TAT_signal"/>
</dbReference>
<dbReference type="PANTHER" id="PTHR34512:SF30">
    <property type="entry name" value="OUTER MEMBRANE PROTEIN ASSEMBLY FACTOR BAMB"/>
    <property type="match status" value="1"/>
</dbReference>
<evidence type="ECO:0000259" key="2">
    <source>
        <dbReference type="Pfam" id="PF13360"/>
    </source>
</evidence>
<dbReference type="Gene3D" id="2.120.10.80">
    <property type="entry name" value="Kelch-type beta propeller"/>
    <property type="match status" value="1"/>
</dbReference>
<dbReference type="OrthoDB" id="3904067at2"/>
<accession>A0A561T669</accession>
<dbReference type="InterPro" id="IPR015915">
    <property type="entry name" value="Kelch-typ_b-propeller"/>
</dbReference>
<keyword evidence="1" id="KW-0732">Signal</keyword>
<feature type="signal peptide" evidence="1">
    <location>
        <begin position="1"/>
        <end position="30"/>
    </location>
</feature>
<dbReference type="InterPro" id="IPR002372">
    <property type="entry name" value="PQQ_rpt_dom"/>
</dbReference>
<name>A0A561T669_9ACTN</name>
<reference evidence="3 4" key="1">
    <citation type="submission" date="2019-06" db="EMBL/GenBank/DDBJ databases">
        <title>Sequencing the genomes of 1000 actinobacteria strains.</title>
        <authorList>
            <person name="Klenk H.-P."/>
        </authorList>
    </citation>
    <scope>NUCLEOTIDE SEQUENCE [LARGE SCALE GENOMIC DNA]</scope>
    <source>
        <strain evidence="3 4">DSM 44826</strain>
    </source>
</reference>
<sequence>MTDSSFLSRRHLLRAGGAIGLALAAAPALAGPAQAADGAAPRTTVTDLGPGLVQFSLMSGVLVGDTVYIGSRNLNPARVVGFHLPTRTVVSHTELDAGPEPSIQALAADPTGRYLYIGVLLKADQGKPNLFRWDLTTPNEPAVDIGRTEDRDIRALAVAPDGTVYAVGGLPGKAPALWEYDPATGAVTNLGVPDPNATLARAVAATADTVFFGAGSILAGGGGASKASLYAYDRARRTFTSVVPKEMEQDPSLRDLAVIGDRLVVSTSGGVQPAKFAVLELADLSSYTLLSTQGTTVKSFTADADSIYFATDTGLQTYSKAARTISPVRFTGPDLGEIWGLDYTGGKLEVVSGYGFVAEIDLAAGTSVVTDLGTAGAQADAQAGMGIAAGDGYVYLGGNGAIARHRLRDRTVLNLRAPGEAKDAEVIHGRLFTGQYDAQGIWTYDPAAGGQPHQAAHFPSAQNRPLNTSWDRANGLLLVAVQSDTEGGGALWTYDPRTGRSASYLNPIDSVQLVRAVANRDGVAYLGGDNATGTGPRGTVVAVDPRTGRECWRLETRQREGVAALAVRDRHLYGLSRDGKAFVIDLRTRQLVHTADVSAVCTGFAAMVTNRGTVYGVSDTTLFRFHPQTFAVSTVVPAINGIWYSGPHVNAHDGKLYTLRAHNLVEVDDRPAH</sequence>
<evidence type="ECO:0000256" key="1">
    <source>
        <dbReference type="SAM" id="SignalP"/>
    </source>
</evidence>
<dbReference type="InterPro" id="IPR011047">
    <property type="entry name" value="Quinoprotein_ADH-like_sf"/>
</dbReference>
<dbReference type="Pfam" id="PF13360">
    <property type="entry name" value="PQQ_2"/>
    <property type="match status" value="1"/>
</dbReference>
<dbReference type="Proteomes" id="UP000317940">
    <property type="component" value="Unassembled WGS sequence"/>
</dbReference>
<feature type="chain" id="PRO_5039664249" evidence="1">
    <location>
        <begin position="31"/>
        <end position="673"/>
    </location>
</feature>
<dbReference type="AlphaFoldDB" id="A0A561T669"/>
<organism evidence="3 4">
    <name type="scientific">Kitasatospora viridis</name>
    <dbReference type="NCBI Taxonomy" id="281105"/>
    <lineage>
        <taxon>Bacteria</taxon>
        <taxon>Bacillati</taxon>
        <taxon>Actinomycetota</taxon>
        <taxon>Actinomycetes</taxon>
        <taxon>Kitasatosporales</taxon>
        <taxon>Streptomycetaceae</taxon>
        <taxon>Kitasatospora</taxon>
    </lineage>
</organism>
<feature type="domain" description="Pyrrolo-quinoline quinone repeat" evidence="2">
    <location>
        <begin position="485"/>
        <end position="603"/>
    </location>
</feature>
<evidence type="ECO:0000313" key="3">
    <source>
        <dbReference type="EMBL" id="TWF82607.1"/>
    </source>
</evidence>
<gene>
    <name evidence="3" type="ORF">FHX73_1489</name>
</gene>
<dbReference type="SUPFAM" id="SSF50998">
    <property type="entry name" value="Quinoprotein alcohol dehydrogenase-like"/>
    <property type="match status" value="1"/>
</dbReference>